<evidence type="ECO:0000256" key="1">
    <source>
        <dbReference type="SAM" id="MobiDB-lite"/>
    </source>
</evidence>
<dbReference type="SMART" id="SM00900">
    <property type="entry name" value="FMN_bind"/>
    <property type="match status" value="1"/>
</dbReference>
<keyword evidence="4" id="KW-1185">Reference proteome</keyword>
<evidence type="ECO:0000259" key="2">
    <source>
        <dbReference type="SMART" id="SM00900"/>
    </source>
</evidence>
<gene>
    <name evidence="3" type="ORF">HNR05_002363</name>
</gene>
<dbReference type="Pfam" id="PF04205">
    <property type="entry name" value="FMN_bind"/>
    <property type="match status" value="1"/>
</dbReference>
<evidence type="ECO:0000313" key="4">
    <source>
        <dbReference type="Proteomes" id="UP000537260"/>
    </source>
</evidence>
<comment type="caution">
    <text evidence="3">The sequence shown here is derived from an EMBL/GenBank/DDBJ whole genome shotgun (WGS) entry which is preliminary data.</text>
</comment>
<reference evidence="3 4" key="1">
    <citation type="submission" date="2020-07" db="EMBL/GenBank/DDBJ databases">
        <title>Sequencing the genomes of 1000 actinobacteria strains.</title>
        <authorList>
            <person name="Klenk H.-P."/>
        </authorList>
    </citation>
    <scope>NUCLEOTIDE SEQUENCE [LARGE SCALE GENOMIC DNA]</scope>
    <source>
        <strain evidence="3 4">LI1</strain>
    </source>
</reference>
<dbReference type="EMBL" id="JACCFM010000001">
    <property type="protein sequence ID" value="NYJ20572.1"/>
    <property type="molecule type" value="Genomic_DNA"/>
</dbReference>
<dbReference type="RefSeq" id="WP_343062562.1">
    <property type="nucleotide sequence ID" value="NZ_JACCFM010000001.1"/>
</dbReference>
<sequence>MRKRAVAGSILGTTAILLLGWELGTTVHPGTGVSASAAHAATPSQPAAPGSAPAAGPVPAAMPSPSAASPAAPAAPAAPSGSFTGSMVSTEYGNVQVQITVAAGTITDVTALHLTDSDGRSVQISNRAAPVLRTEVLSAQSSSVQMVSGATYTSEGYLTSLQSALDKAGIK</sequence>
<feature type="region of interest" description="Disordered" evidence="1">
    <location>
        <begin position="34"/>
        <end position="80"/>
    </location>
</feature>
<evidence type="ECO:0000313" key="3">
    <source>
        <dbReference type="EMBL" id="NYJ20572.1"/>
    </source>
</evidence>
<proteinExistence type="predicted"/>
<dbReference type="GO" id="GO:0016020">
    <property type="term" value="C:membrane"/>
    <property type="evidence" value="ECO:0007669"/>
    <property type="project" value="InterPro"/>
</dbReference>
<dbReference type="Gene3D" id="3.90.1010.20">
    <property type="match status" value="1"/>
</dbReference>
<protein>
    <submittedName>
        <fullName evidence="3">Uncharacterized protein with FMN-binding domain</fullName>
    </submittedName>
</protein>
<dbReference type="Proteomes" id="UP000537260">
    <property type="component" value="Unassembled WGS sequence"/>
</dbReference>
<dbReference type="AlphaFoldDB" id="A0A7Z0J6J6"/>
<organism evidence="3 4">
    <name type="scientific">Glaciibacter psychrotolerans</name>
    <dbReference type="NCBI Taxonomy" id="670054"/>
    <lineage>
        <taxon>Bacteria</taxon>
        <taxon>Bacillati</taxon>
        <taxon>Actinomycetota</taxon>
        <taxon>Actinomycetes</taxon>
        <taxon>Micrococcales</taxon>
        <taxon>Microbacteriaceae</taxon>
        <taxon>Glaciibacter</taxon>
    </lineage>
</organism>
<dbReference type="GO" id="GO:0010181">
    <property type="term" value="F:FMN binding"/>
    <property type="evidence" value="ECO:0007669"/>
    <property type="project" value="InterPro"/>
</dbReference>
<name>A0A7Z0J6J6_9MICO</name>
<accession>A0A7Z0J6J6</accession>
<feature type="domain" description="FMN-binding" evidence="2">
    <location>
        <begin position="91"/>
        <end position="168"/>
    </location>
</feature>
<dbReference type="InterPro" id="IPR007329">
    <property type="entry name" value="FMN-bd"/>
</dbReference>